<dbReference type="Gene3D" id="1.25.40.10">
    <property type="entry name" value="Tetratricopeptide repeat domain"/>
    <property type="match status" value="1"/>
</dbReference>
<organism evidence="2 3">
    <name type="scientific">Sphingomonas hankyongi</name>
    <dbReference type="NCBI Taxonomy" id="2908209"/>
    <lineage>
        <taxon>Bacteria</taxon>
        <taxon>Pseudomonadati</taxon>
        <taxon>Pseudomonadota</taxon>
        <taxon>Alphaproteobacteria</taxon>
        <taxon>Sphingomonadales</taxon>
        <taxon>Sphingomonadaceae</taxon>
        <taxon>Sphingomonas</taxon>
    </lineage>
</organism>
<sequence length="2040" mass="224228">MPIDPLTSKLAGPAAKAASTGVKVVRRELARRRGSDELLTEIDALEASLDQAIEILANDPQSLPEALRISWKARLVRPDIFAESVSSDWIKTREAQVSVKAIVRAKIRGEDDSALISDALAHYAVLAADAGDGAPGGEDVLGEAVDFVLRSLRRDVTPGEAVLLETQASLRSLLKTSETGELADKEAAERLDRLRRSRFFASADAASQARDLSKDLIDGMLRTASTAVRADALAWCARVLAFKEGEDPHLFLEAAEKIASERSETLLVARAFLTAMSDWEAGLKLLDPDRSPVEATAMLQIMRFGLGTEAGLERADHAGLGAKALDSDGRYVLMVSLTELDRWDDAAAVSAAVSEADYRQTPALLWATAALLVASTVPTDLKPIVLQGPPASPAAFPLKDDGLSIEARRLARTLMLRAADHCGELKLASDAAAARRYALWLQLRDPDASNVALTELRASFRDPAQSLALLPLALGFQLEVDRKAAELSISRRLARSPGNLGQVAEPMLALLLDFSVSAPADALDFLKRHRETFERILDPANRVTIEVNSLAALGRREEARAVLESAPESLPRGLRSVLSSFLESGDRDASIEALEESYREDPQTARLLPLIGRYLKAGAPDRFVELAKTLLRDLPNSNIAADVVRHLVRHGRDKDALDALALAGDVVQRSPDLLAEAGWINFRQGRFEEAMNILEKLEAGRDHVDDRTLKMQLLIATGEWDALDGFLEEQWQHRAKRSAEELVRAANLAAEVGAKRATAFAQEAVAAAPDAPDILISAYMAATRSGTEDELPEAGSWILRAAEQSGENGPVQKASLADLVEGQPEWEARVEEALNHHAAGALPLELVGTMFRRSWLDMQLSPLLANPKVIDVRRQVLIPLFSGRAMPLADEPIPDDAISLDTSAIVTLAAFDALDPVLDSFKRVVVRHDVFISLFKERARLGYHQPSQIAFGRRLLELVARGKVQAFEATQIPDAGLMLELGRGRADMLSHAASQSEGQHLFIHPFPITRVGTLSSEAVPLVEYRAHLASCSAVVDALSRLGHIRKDEADAARAYLSLQEERWPDEPIIQKGATLYLSDLSVAYFRHVRLLDRIVDAGLIPIVSPTELDEAKALLEVDAVANEAHAVLTRIRGSLTRARQAGRLAFDAAPRGDKDEQTGQTLSSLARQSGFLVTDDRFLNRYERFDDLGQSHCIVSSIECLSRLAAAGRIEPGRLETMRDRLRRAGAAFVPVDAMELERLVDEAAVDTSADPPRLLETAELRALRENVRLIQARGWFDPKKDGPWLNQLHIAAADALAAQWRDVVRDDERAARSEWLLGLIDRSGWADSRVSRELDGMAGSAVLLDVITVTSRLDQADKRVRPAFETWVEERFIGPLLGNARWLRTNMLQALRSFVRSVAEESTKELGAKLIDSYRIMLNRFPKFLTLWMLEDESLQEASGLKLEATMQIGDAAFQASAVFEAVKALYAAPANTLNVKDESGRSWRLSTEPKSGWALCFRHKSSSYRVRGIAGLHPRPRVRVAILDRFLKDGRVRPASFQTWRTRLLEAPLSPAEMETLNRDQQAFPPFVLQEILQSLEAGGIEPATLVPKHHQYYERLVGPSTSGSLQEFLADPLRNEVDWAENKPLERIQWLLLRASQPEILAGADFDALSKADWRTLGHWAVQTADLVSKVAFGEHALSRAKADPELEPMLVAIAEQLGALDPQDKAGPIHLLSSLAIYVDAELSLHGVLPDWPPFRRRQAAIAHASLVVRAVFGQVETGRLANYCLEERGWRFAVQSLLDLRQEPRWRPDMISPTQLKNELAGRLSSAANGLDENLLTPALRAALTDETGSLKDHLQLPMIFWPGPLEGGISGTLRPPPPELLETIERGLTDEPLTFRSLNALINCEVMFNLSNNLVERAAVRIEEAGPRLFGDEQPEQVHAYLLGLATLAASHRLPALADTVRLLDRHLRLRAPGVIEAALEMQLMLTAAASREDAAAWRDAIGDWMLELSSRAQLAKTDAQIFLGWLETMTAVDPLLRTRTGRARAQLKLVTGT</sequence>
<accession>A0ABT0S0C9</accession>
<dbReference type="InterPro" id="IPR011990">
    <property type="entry name" value="TPR-like_helical_dom_sf"/>
</dbReference>
<evidence type="ECO:0000313" key="3">
    <source>
        <dbReference type="Proteomes" id="UP001165342"/>
    </source>
</evidence>
<evidence type="ECO:0000259" key="1">
    <source>
        <dbReference type="Pfam" id="PF24407"/>
    </source>
</evidence>
<keyword evidence="3" id="KW-1185">Reference proteome</keyword>
<dbReference type="RefSeq" id="WP_249830671.1">
    <property type="nucleotide sequence ID" value="NZ_JAMGBE010000001.1"/>
</dbReference>
<dbReference type="Pfam" id="PF24407">
    <property type="entry name" value="HTH_upst_double_PIN"/>
    <property type="match status" value="1"/>
</dbReference>
<dbReference type="EMBL" id="JAMGBE010000001">
    <property type="protein sequence ID" value="MCL6729191.1"/>
    <property type="molecule type" value="Genomic_DNA"/>
</dbReference>
<reference evidence="2" key="1">
    <citation type="submission" date="2022-05" db="EMBL/GenBank/DDBJ databases">
        <authorList>
            <person name="Jo J.-H."/>
            <person name="Im W.-T."/>
        </authorList>
    </citation>
    <scope>NUCLEOTIDE SEQUENCE</scope>
    <source>
        <strain evidence="2">SE220</strain>
    </source>
</reference>
<dbReference type="Proteomes" id="UP001165342">
    <property type="component" value="Unassembled WGS sequence"/>
</dbReference>
<dbReference type="InterPro" id="IPR056620">
    <property type="entry name" value="HTH_next_PIN-TPR-GreABC"/>
</dbReference>
<feature type="domain" description="HTH" evidence="1">
    <location>
        <begin position="816"/>
        <end position="884"/>
    </location>
</feature>
<gene>
    <name evidence="2" type="ORF">LZ538_03860</name>
</gene>
<comment type="caution">
    <text evidence="2">The sequence shown here is derived from an EMBL/GenBank/DDBJ whole genome shotgun (WGS) entry which is preliminary data.</text>
</comment>
<protein>
    <recommendedName>
        <fullName evidence="1">HTH domain-containing protein</fullName>
    </recommendedName>
</protein>
<name>A0ABT0S0C9_9SPHN</name>
<evidence type="ECO:0000313" key="2">
    <source>
        <dbReference type="EMBL" id="MCL6729191.1"/>
    </source>
</evidence>
<proteinExistence type="predicted"/>